<feature type="compositionally biased region" description="Basic and acidic residues" evidence="1">
    <location>
        <begin position="194"/>
        <end position="206"/>
    </location>
</feature>
<dbReference type="PANTHER" id="PTHR34797:SF1">
    <property type="entry name" value="ATG8-INTERACTING PROTEIN 2"/>
    <property type="match status" value="1"/>
</dbReference>
<reference evidence="2 3" key="1">
    <citation type="submission" date="2022-12" db="EMBL/GenBank/DDBJ databases">
        <title>Chromosome-scale assembly of the Ensete ventricosum genome.</title>
        <authorList>
            <person name="Dussert Y."/>
            <person name="Stocks J."/>
            <person name="Wendawek A."/>
            <person name="Woldeyes F."/>
            <person name="Nichols R.A."/>
            <person name="Borrell J.S."/>
        </authorList>
    </citation>
    <scope>NUCLEOTIDE SEQUENCE [LARGE SCALE GENOMIC DNA]</scope>
    <source>
        <strain evidence="3">cv. Maze</strain>
        <tissue evidence="2">Seeds</tissue>
    </source>
</reference>
<sequence length="390" mass="43190">MRAKLRFINRLKRALAISAIVLAASTFIIGACVAMHALNRGSRLPSSPKEFLSPEGFLRIPRSQSLPLSSVSSSSVSSSHIHARRTLRVNMTDNVERVEGTSSRGADWEVVSLTASAYAAAPGPNEFNHNDESEEQEDITKLESSSALLMSGHFVFPPSEHENLPVVPDSSKNYSETEVHTPGAVSVDDGFDSLGKERQQTESNDDLHSFEFYDKESQTTTCEMVFEEGTGFQKLNLAGLEQGMLDDSESVAVHSETHKSDTEFEAEGSLDVIMDSPRGHTKLCEDEVDLPNLPCQVWWKRHATSLYCHAKESNTFWSVVVAAAVMGVVIMGRQWQRDKWQLHQIKWRFSIRGERMIKMFEPTGRFKNVVVGGHHQHCTLVGGVGASASI</sequence>
<evidence type="ECO:0000256" key="1">
    <source>
        <dbReference type="SAM" id="MobiDB-lite"/>
    </source>
</evidence>
<feature type="region of interest" description="Disordered" evidence="1">
    <location>
        <begin position="160"/>
        <end position="206"/>
    </location>
</feature>
<name>A0AAV8QE07_ENSVE</name>
<protein>
    <submittedName>
        <fullName evidence="2">Uncharacterized protein</fullName>
    </submittedName>
</protein>
<dbReference type="AlphaFoldDB" id="A0AAV8QE07"/>
<proteinExistence type="predicted"/>
<gene>
    <name evidence="2" type="ORF">OPV22_030393</name>
</gene>
<dbReference type="Proteomes" id="UP001222027">
    <property type="component" value="Unassembled WGS sequence"/>
</dbReference>
<keyword evidence="3" id="KW-1185">Reference proteome</keyword>
<dbReference type="EMBL" id="JAQQAF010000008">
    <property type="protein sequence ID" value="KAJ8467841.1"/>
    <property type="molecule type" value="Genomic_DNA"/>
</dbReference>
<accession>A0AAV8QE07</accession>
<comment type="caution">
    <text evidence="2">The sequence shown here is derived from an EMBL/GenBank/DDBJ whole genome shotgun (WGS) entry which is preliminary data.</text>
</comment>
<evidence type="ECO:0000313" key="3">
    <source>
        <dbReference type="Proteomes" id="UP001222027"/>
    </source>
</evidence>
<organism evidence="2 3">
    <name type="scientific">Ensete ventricosum</name>
    <name type="common">Abyssinian banana</name>
    <name type="synonym">Musa ensete</name>
    <dbReference type="NCBI Taxonomy" id="4639"/>
    <lineage>
        <taxon>Eukaryota</taxon>
        <taxon>Viridiplantae</taxon>
        <taxon>Streptophyta</taxon>
        <taxon>Embryophyta</taxon>
        <taxon>Tracheophyta</taxon>
        <taxon>Spermatophyta</taxon>
        <taxon>Magnoliopsida</taxon>
        <taxon>Liliopsida</taxon>
        <taxon>Zingiberales</taxon>
        <taxon>Musaceae</taxon>
        <taxon>Ensete</taxon>
    </lineage>
</organism>
<dbReference type="PANTHER" id="PTHR34797">
    <property type="entry name" value="ATG8-INTERACTING PROTEIN 2"/>
    <property type="match status" value="1"/>
</dbReference>
<evidence type="ECO:0000313" key="2">
    <source>
        <dbReference type="EMBL" id="KAJ8467841.1"/>
    </source>
</evidence>
<dbReference type="InterPro" id="IPR040304">
    <property type="entry name" value="ATG8-IP-1/2"/>
</dbReference>
<dbReference type="PROSITE" id="PS51257">
    <property type="entry name" value="PROKAR_LIPOPROTEIN"/>
    <property type="match status" value="1"/>
</dbReference>